<gene>
    <name evidence="7" type="ORF">AMET1_1488</name>
</gene>
<dbReference type="OrthoDB" id="85180at2157"/>
<dbReference type="PIRSF" id="PIRSF019239">
    <property type="entry name" value="MrpE"/>
    <property type="match status" value="1"/>
</dbReference>
<evidence type="ECO:0000313" key="7">
    <source>
        <dbReference type="EMBL" id="OUJ18569.1"/>
    </source>
</evidence>
<evidence type="ECO:0000313" key="8">
    <source>
        <dbReference type="Proteomes" id="UP000195137"/>
    </source>
</evidence>
<dbReference type="GO" id="GO:0008324">
    <property type="term" value="F:monoatomic cation transmembrane transporter activity"/>
    <property type="evidence" value="ECO:0007669"/>
    <property type="project" value="InterPro"/>
</dbReference>
<feature type="transmembrane region" description="Helical" evidence="6">
    <location>
        <begin position="33"/>
        <end position="54"/>
    </location>
</feature>
<comment type="subcellular location">
    <subcellularLocation>
        <location evidence="1">Cell membrane</location>
        <topology evidence="1">Multi-pass membrane protein</topology>
    </subcellularLocation>
</comment>
<keyword evidence="8" id="KW-1185">Reference proteome</keyword>
<proteinExistence type="predicted"/>
<keyword evidence="3 6" id="KW-0812">Transmembrane</keyword>
<name>A0A1Y3GAY8_9EURY</name>
<keyword evidence="2" id="KW-1003">Cell membrane</keyword>
<evidence type="ECO:0000256" key="3">
    <source>
        <dbReference type="ARBA" id="ARBA00022692"/>
    </source>
</evidence>
<accession>A0A1Y3GAY8</accession>
<evidence type="ECO:0000256" key="5">
    <source>
        <dbReference type="ARBA" id="ARBA00023136"/>
    </source>
</evidence>
<protein>
    <submittedName>
        <fullName evidence="7">Multisubunit Na+/H+ antiporter MnhE subunit</fullName>
    </submittedName>
</protein>
<dbReference type="AlphaFoldDB" id="A0A1Y3GAY8"/>
<dbReference type="EMBL" id="MRZU01000004">
    <property type="protein sequence ID" value="OUJ18569.1"/>
    <property type="molecule type" value="Genomic_DNA"/>
</dbReference>
<sequence length="173" mass="19440">MANSNLRKAQLVVGIYSFILYMLLTASTGDLLFWQYGDIILAVLVSIIAAAASYKILDNIEGYEFLLNPIKVITLIAYAIGPLFYRITKANLDIAWRVITGKITPGIVKIKTNLKNDVSITMLANSITLTPGTLTVDHENDEFYVHWMNVTEEKPDTERITGSMINWVRRIAE</sequence>
<evidence type="ECO:0000256" key="4">
    <source>
        <dbReference type="ARBA" id="ARBA00022989"/>
    </source>
</evidence>
<comment type="caution">
    <text evidence="7">The sequence shown here is derived from an EMBL/GenBank/DDBJ whole genome shotgun (WGS) entry which is preliminary data.</text>
</comment>
<reference evidence="7 8" key="1">
    <citation type="submission" date="2016-12" db="EMBL/GenBank/DDBJ databases">
        <title>Discovery of methanogenic haloarchaea.</title>
        <authorList>
            <person name="Sorokin D.Y."/>
            <person name="Makarova K.S."/>
            <person name="Abbas B."/>
            <person name="Ferrer M."/>
            <person name="Golyshin P.N."/>
        </authorList>
    </citation>
    <scope>NUCLEOTIDE SEQUENCE [LARGE SCALE GENOMIC DNA]</scope>
    <source>
        <strain evidence="7">AMET1</strain>
    </source>
</reference>
<dbReference type="PANTHER" id="PTHR34584">
    <property type="entry name" value="NA(+)/H(+) ANTIPORTER SUBUNIT E1"/>
    <property type="match status" value="1"/>
</dbReference>
<feature type="transmembrane region" description="Helical" evidence="6">
    <location>
        <begin position="66"/>
        <end position="85"/>
    </location>
</feature>
<evidence type="ECO:0000256" key="6">
    <source>
        <dbReference type="SAM" id="Phobius"/>
    </source>
</evidence>
<dbReference type="GO" id="GO:0005886">
    <property type="term" value="C:plasma membrane"/>
    <property type="evidence" value="ECO:0007669"/>
    <property type="project" value="UniProtKB-SubCell"/>
</dbReference>
<dbReference type="PANTHER" id="PTHR34584:SF1">
    <property type="entry name" value="NA(+)_H(+) ANTIPORTER SUBUNIT E1"/>
    <property type="match status" value="1"/>
</dbReference>
<dbReference type="InterPro" id="IPR002758">
    <property type="entry name" value="Cation_antiport_E"/>
</dbReference>
<keyword evidence="5 6" id="KW-0472">Membrane</keyword>
<feature type="transmembrane region" description="Helical" evidence="6">
    <location>
        <begin position="9"/>
        <end position="27"/>
    </location>
</feature>
<evidence type="ECO:0000256" key="2">
    <source>
        <dbReference type="ARBA" id="ARBA00022475"/>
    </source>
</evidence>
<evidence type="ECO:0000256" key="1">
    <source>
        <dbReference type="ARBA" id="ARBA00004651"/>
    </source>
</evidence>
<dbReference type="Proteomes" id="UP000195137">
    <property type="component" value="Unassembled WGS sequence"/>
</dbReference>
<dbReference type="Pfam" id="PF01899">
    <property type="entry name" value="MNHE"/>
    <property type="match status" value="1"/>
</dbReference>
<dbReference type="RefSeq" id="WP_086637832.1">
    <property type="nucleotide sequence ID" value="NZ_MRZU01000004.1"/>
</dbReference>
<organism evidence="7 8">
    <name type="scientific">Methanonatronarchaeum thermophilum</name>
    <dbReference type="NCBI Taxonomy" id="1927129"/>
    <lineage>
        <taxon>Archaea</taxon>
        <taxon>Methanobacteriati</taxon>
        <taxon>Methanobacteriota</taxon>
        <taxon>Methanonatronarchaeia</taxon>
        <taxon>Methanonatronarchaeales</taxon>
        <taxon>Methanonatronarchaeaceae</taxon>
        <taxon>Methanonatronarchaeum</taxon>
    </lineage>
</organism>
<keyword evidence="4 6" id="KW-1133">Transmembrane helix</keyword>